<gene>
    <name evidence="1" type="ORF">HannXRQ_Chr10g0292071</name>
</gene>
<evidence type="ECO:0000313" key="2">
    <source>
        <dbReference type="Proteomes" id="UP000215914"/>
    </source>
</evidence>
<dbReference type="InParanoid" id="A0A251TI90"/>
<dbReference type="AlphaFoldDB" id="A0A251TI90"/>
<evidence type="ECO:0000313" key="1">
    <source>
        <dbReference type="EMBL" id="OTG10837.1"/>
    </source>
</evidence>
<reference evidence="2" key="1">
    <citation type="journal article" date="2017" name="Nature">
        <title>The sunflower genome provides insights into oil metabolism, flowering and Asterid evolution.</title>
        <authorList>
            <person name="Badouin H."/>
            <person name="Gouzy J."/>
            <person name="Grassa C.J."/>
            <person name="Murat F."/>
            <person name="Staton S.E."/>
            <person name="Cottret L."/>
            <person name="Lelandais-Briere C."/>
            <person name="Owens G.L."/>
            <person name="Carrere S."/>
            <person name="Mayjonade B."/>
            <person name="Legrand L."/>
            <person name="Gill N."/>
            <person name="Kane N.C."/>
            <person name="Bowers J.E."/>
            <person name="Hubner S."/>
            <person name="Bellec A."/>
            <person name="Berard A."/>
            <person name="Berges H."/>
            <person name="Blanchet N."/>
            <person name="Boniface M.C."/>
            <person name="Brunel D."/>
            <person name="Catrice O."/>
            <person name="Chaidir N."/>
            <person name="Claudel C."/>
            <person name="Donnadieu C."/>
            <person name="Faraut T."/>
            <person name="Fievet G."/>
            <person name="Helmstetter N."/>
            <person name="King M."/>
            <person name="Knapp S.J."/>
            <person name="Lai Z."/>
            <person name="Le Paslier M.C."/>
            <person name="Lippi Y."/>
            <person name="Lorenzon L."/>
            <person name="Mandel J.R."/>
            <person name="Marage G."/>
            <person name="Marchand G."/>
            <person name="Marquand E."/>
            <person name="Bret-Mestries E."/>
            <person name="Morien E."/>
            <person name="Nambeesan S."/>
            <person name="Nguyen T."/>
            <person name="Pegot-Espagnet P."/>
            <person name="Pouilly N."/>
            <person name="Raftis F."/>
            <person name="Sallet E."/>
            <person name="Schiex T."/>
            <person name="Thomas J."/>
            <person name="Vandecasteele C."/>
            <person name="Vares D."/>
            <person name="Vear F."/>
            <person name="Vautrin S."/>
            <person name="Crespi M."/>
            <person name="Mangin B."/>
            <person name="Burke J.M."/>
            <person name="Salse J."/>
            <person name="Munos S."/>
            <person name="Vincourt P."/>
            <person name="Rieseberg L.H."/>
            <person name="Langlade N.B."/>
        </authorList>
    </citation>
    <scope>NUCLEOTIDE SEQUENCE [LARGE SCALE GENOMIC DNA]</scope>
    <source>
        <strain evidence="2">cv. SF193</strain>
    </source>
</reference>
<dbReference type="Proteomes" id="UP000215914">
    <property type="component" value="Chromosome 10"/>
</dbReference>
<name>A0A251TI90_HELAN</name>
<proteinExistence type="predicted"/>
<keyword evidence="2" id="KW-1185">Reference proteome</keyword>
<dbReference type="EMBL" id="CM007899">
    <property type="protein sequence ID" value="OTG10837.1"/>
    <property type="molecule type" value="Genomic_DNA"/>
</dbReference>
<protein>
    <submittedName>
        <fullName evidence="1">Uncharacterized protein</fullName>
    </submittedName>
</protein>
<organism evidence="1 2">
    <name type="scientific">Helianthus annuus</name>
    <name type="common">Common sunflower</name>
    <dbReference type="NCBI Taxonomy" id="4232"/>
    <lineage>
        <taxon>Eukaryota</taxon>
        <taxon>Viridiplantae</taxon>
        <taxon>Streptophyta</taxon>
        <taxon>Embryophyta</taxon>
        <taxon>Tracheophyta</taxon>
        <taxon>Spermatophyta</taxon>
        <taxon>Magnoliopsida</taxon>
        <taxon>eudicotyledons</taxon>
        <taxon>Gunneridae</taxon>
        <taxon>Pentapetalae</taxon>
        <taxon>asterids</taxon>
        <taxon>campanulids</taxon>
        <taxon>Asterales</taxon>
        <taxon>Asteraceae</taxon>
        <taxon>Asteroideae</taxon>
        <taxon>Heliantheae alliance</taxon>
        <taxon>Heliantheae</taxon>
        <taxon>Helianthus</taxon>
    </lineage>
</organism>
<accession>A0A251TI90</accession>
<sequence>MVLMFVRRQHDLLKLFRCFINRRLESYLRTEHGFEAGRKVAHRAYPAIGSRYIRVKKLGMKNR</sequence>